<dbReference type="AlphaFoldDB" id="A0A484ZSL9"/>
<evidence type="ECO:0000313" key="1">
    <source>
        <dbReference type="EMBL" id="VFS51512.1"/>
    </source>
</evidence>
<dbReference type="EMBL" id="CAADJA010000002">
    <property type="protein sequence ID" value="VFS51512.1"/>
    <property type="molecule type" value="Genomic_DNA"/>
</dbReference>
<protein>
    <submittedName>
        <fullName evidence="1">Isocitrate dehydrogenase [NADP]</fullName>
        <ecNumber evidence="1">1.1.1.42</ecNumber>
    </submittedName>
</protein>
<proteinExistence type="predicted"/>
<sequence>MESKVVVPTAGKKITVDANGKLAVPHDPIIPYI</sequence>
<keyword evidence="1" id="KW-0560">Oxidoreductase</keyword>
<evidence type="ECO:0000313" key="2">
    <source>
        <dbReference type="Proteomes" id="UP000373449"/>
    </source>
</evidence>
<dbReference type="GO" id="GO:0004450">
    <property type="term" value="F:isocitrate dehydrogenase (NADP+) activity"/>
    <property type="evidence" value="ECO:0007669"/>
    <property type="project" value="UniProtKB-EC"/>
</dbReference>
<gene>
    <name evidence="1" type="primary">icd_2</name>
    <name evidence="1" type="ORF">NCTC12282_05155</name>
</gene>
<name>A0A484ZSL9_9GAMM</name>
<dbReference type="Proteomes" id="UP000373449">
    <property type="component" value="Unassembled WGS sequence"/>
</dbReference>
<reference evidence="1 2" key="1">
    <citation type="submission" date="2019-03" db="EMBL/GenBank/DDBJ databases">
        <authorList>
            <consortium name="Pathogen Informatics"/>
        </authorList>
    </citation>
    <scope>NUCLEOTIDE SEQUENCE [LARGE SCALE GENOMIC DNA]</scope>
    <source>
        <strain evidence="1 2">NCTC12282</strain>
    </source>
</reference>
<organism evidence="1 2">
    <name type="scientific">Budvicia aquatica</name>
    <dbReference type="NCBI Taxonomy" id="82979"/>
    <lineage>
        <taxon>Bacteria</taxon>
        <taxon>Pseudomonadati</taxon>
        <taxon>Pseudomonadota</taxon>
        <taxon>Gammaproteobacteria</taxon>
        <taxon>Enterobacterales</taxon>
        <taxon>Budviciaceae</taxon>
        <taxon>Budvicia</taxon>
    </lineage>
</organism>
<accession>A0A484ZSL9</accession>
<dbReference type="EC" id="1.1.1.42" evidence="1"/>